<gene>
    <name evidence="1" type="ORF">QQX03_06875</name>
</gene>
<reference evidence="1 2" key="1">
    <citation type="submission" date="2023-06" db="EMBL/GenBank/DDBJ databases">
        <title>Altererythrobacter rubellus NBRC 112769 genome.</title>
        <authorList>
            <person name="Zhang K."/>
        </authorList>
    </citation>
    <scope>NUCLEOTIDE SEQUENCE [LARGE SCALE GENOMIC DNA]</scope>
    <source>
        <strain evidence="1 2">NBRC 112769</strain>
    </source>
</reference>
<evidence type="ECO:0000313" key="2">
    <source>
        <dbReference type="Proteomes" id="UP001231445"/>
    </source>
</evidence>
<proteinExistence type="predicted"/>
<dbReference type="Pfam" id="PF09601">
    <property type="entry name" value="DUF2459"/>
    <property type="match status" value="1"/>
</dbReference>
<name>A0A9Y2F899_9SPHN</name>
<organism evidence="1 2">
    <name type="scientific">Altererythrobacter rubellus</name>
    <dbReference type="NCBI Taxonomy" id="2173831"/>
    <lineage>
        <taxon>Bacteria</taxon>
        <taxon>Pseudomonadati</taxon>
        <taxon>Pseudomonadota</taxon>
        <taxon>Alphaproteobacteria</taxon>
        <taxon>Sphingomonadales</taxon>
        <taxon>Erythrobacteraceae</taxon>
        <taxon>Altererythrobacter</taxon>
    </lineage>
</organism>
<dbReference type="Proteomes" id="UP001231445">
    <property type="component" value="Chromosome"/>
</dbReference>
<dbReference type="InterPro" id="IPR011727">
    <property type="entry name" value="CHP02117"/>
</dbReference>
<evidence type="ECO:0000313" key="1">
    <source>
        <dbReference type="EMBL" id="WIW94706.1"/>
    </source>
</evidence>
<dbReference type="EMBL" id="CP127221">
    <property type="protein sequence ID" value="WIW94706.1"/>
    <property type="molecule type" value="Genomic_DNA"/>
</dbReference>
<dbReference type="RefSeq" id="WP_285975022.1">
    <property type="nucleotide sequence ID" value="NZ_CP127221.1"/>
</dbReference>
<accession>A0A9Y2F899</accession>
<dbReference type="AlphaFoldDB" id="A0A9Y2F899"/>
<dbReference type="KEGG" id="arue:QQX03_06875"/>
<keyword evidence="2" id="KW-1185">Reference proteome</keyword>
<protein>
    <submittedName>
        <fullName evidence="1">DUF2459 domain-containing protein</fullName>
    </submittedName>
</protein>
<sequence length="227" mass="25092">MAAQTTLKRLLLWPLAVLAAFALVFLLTAWIGSSIARNDDWEQPAAGVQIMIETNGVHTAIVMPAVSAQKDWRADFPADDVLAPNRPYTHVSVSWGEREVFLNTPTWWDLSLPTVFGAATGGGGLLHVSHYIRPAPSPDHRQLTISHAEYARLIAIIEREILPASERTVYRGYSDYDVFYDAPGTYHLGNTCNQWVSNALAAAGIKTGWWTPMVGGVMKWVPEYKGD</sequence>